<feature type="domain" description="PucR C-terminal helix-turn-helix" evidence="2">
    <location>
        <begin position="443"/>
        <end position="498"/>
    </location>
</feature>
<accession>A0A7W9Q8E7</accession>
<evidence type="ECO:0000256" key="1">
    <source>
        <dbReference type="ARBA" id="ARBA00006754"/>
    </source>
</evidence>
<dbReference type="InterPro" id="IPR041522">
    <property type="entry name" value="CdaR_GGDEF"/>
</dbReference>
<evidence type="ECO:0000313" key="5">
    <source>
        <dbReference type="Proteomes" id="UP000588098"/>
    </source>
</evidence>
<feature type="domain" description="CdaR GGDEF-like" evidence="3">
    <location>
        <begin position="279"/>
        <end position="391"/>
    </location>
</feature>
<dbReference type="PANTHER" id="PTHR33744">
    <property type="entry name" value="CARBOHYDRATE DIACID REGULATOR"/>
    <property type="match status" value="1"/>
</dbReference>
<dbReference type="Proteomes" id="UP000588098">
    <property type="component" value="Unassembled WGS sequence"/>
</dbReference>
<evidence type="ECO:0000259" key="2">
    <source>
        <dbReference type="Pfam" id="PF13556"/>
    </source>
</evidence>
<keyword evidence="5" id="KW-1185">Reference proteome</keyword>
<dbReference type="Gene3D" id="1.10.10.2840">
    <property type="entry name" value="PucR C-terminal helix-turn-helix domain"/>
    <property type="match status" value="1"/>
</dbReference>
<dbReference type="Pfam" id="PF17853">
    <property type="entry name" value="GGDEF_2"/>
    <property type="match status" value="1"/>
</dbReference>
<protein>
    <recommendedName>
        <fullName evidence="6">PucR C-terminal helix-turn-helix domain-containing protein</fullName>
    </recommendedName>
</protein>
<dbReference type="Pfam" id="PF13556">
    <property type="entry name" value="HTH_30"/>
    <property type="match status" value="1"/>
</dbReference>
<name>A0A7W9Q8E7_9ACTN</name>
<dbReference type="PANTHER" id="PTHR33744:SF1">
    <property type="entry name" value="DNA-BINDING TRANSCRIPTIONAL ACTIVATOR ADER"/>
    <property type="match status" value="1"/>
</dbReference>
<reference evidence="4 5" key="1">
    <citation type="submission" date="2020-08" db="EMBL/GenBank/DDBJ databases">
        <title>Genomic Encyclopedia of Type Strains, Phase III (KMG-III): the genomes of soil and plant-associated and newly described type strains.</title>
        <authorList>
            <person name="Whitman W."/>
        </authorList>
    </citation>
    <scope>NUCLEOTIDE SEQUENCE [LARGE SCALE GENOMIC DNA]</scope>
    <source>
        <strain evidence="4 5">CECT 8305</strain>
    </source>
</reference>
<proteinExistence type="inferred from homology"/>
<evidence type="ECO:0008006" key="6">
    <source>
        <dbReference type="Google" id="ProtNLM"/>
    </source>
</evidence>
<comment type="caution">
    <text evidence="4">The sequence shown here is derived from an EMBL/GenBank/DDBJ whole genome shotgun (WGS) entry which is preliminary data.</text>
</comment>
<dbReference type="InterPro" id="IPR051448">
    <property type="entry name" value="CdaR-like_regulators"/>
</dbReference>
<dbReference type="InterPro" id="IPR042070">
    <property type="entry name" value="PucR_C-HTH_sf"/>
</dbReference>
<comment type="similarity">
    <text evidence="1">Belongs to the CdaR family.</text>
</comment>
<sequence length="519" mass="54077">MAGLTVAEMLTVGALHGADEVFLAAGDSPVEHLVLAGTLPRLRELAPNTLVVLHGEAASGGWSLASALHTAWERHAAAVVTPRVALSRSAALLAQRLGITVLAVDRDPVEVALALAAEVAQPAAERARRVAACAELLAQQSTVRGVLGVLNAELAGVSVALLVDGGLIAGRAAALRPGRGRIDVRVDVPGPAGHRWAELVAAVPEPSRGYAEYVPTLLRLARAPLLAASARQRIETARRTAHEQAAFRLLRESAESREAVAGAPLAAEEPLTDSEPPMWTSELGWRVKGVNTAMWITAPAGTRGPPSPEQTTMLRVAWAEQLRDLPLVADQGGWLSWWNQPPGAPDEEVSKRLRALLGDVARGHGAAVGIGARRPGAAGLLRSLREAQLAAGAALADGPGAVREFSTAGVGAALAALPVGRLVAVADLVFPALADVRDREQIVRTVLAVLDHGGSLHQAAAQLGVHRNTVLARLKRAQELGLAYDDPAGRLAVHVLCHALTVAGHRAQPTAAVRHDWSG</sequence>
<dbReference type="AlphaFoldDB" id="A0A7W9Q8E7"/>
<organism evidence="4 5">
    <name type="scientific">Streptomyces zagrosensis</name>
    <dbReference type="NCBI Taxonomy" id="1042984"/>
    <lineage>
        <taxon>Bacteria</taxon>
        <taxon>Bacillati</taxon>
        <taxon>Actinomycetota</taxon>
        <taxon>Actinomycetes</taxon>
        <taxon>Kitasatosporales</taxon>
        <taxon>Streptomycetaceae</taxon>
        <taxon>Streptomyces</taxon>
    </lineage>
</organism>
<dbReference type="InterPro" id="IPR025736">
    <property type="entry name" value="PucR_C-HTH_dom"/>
</dbReference>
<gene>
    <name evidence="4" type="ORF">FHS42_002563</name>
</gene>
<evidence type="ECO:0000259" key="3">
    <source>
        <dbReference type="Pfam" id="PF17853"/>
    </source>
</evidence>
<evidence type="ECO:0000313" key="4">
    <source>
        <dbReference type="EMBL" id="MBB5935501.1"/>
    </source>
</evidence>
<dbReference type="EMBL" id="JACHJL010000005">
    <property type="protein sequence ID" value="MBB5935501.1"/>
    <property type="molecule type" value="Genomic_DNA"/>
</dbReference>